<protein>
    <submittedName>
        <fullName evidence="3">Uncharacterized protein</fullName>
    </submittedName>
</protein>
<dbReference type="PANTHER" id="PTHR43335">
    <property type="entry name" value="ABC TRANSPORTER, ATP-BINDING PROTEIN"/>
    <property type="match status" value="1"/>
</dbReference>
<gene>
    <name evidence="3" type="ORF">SDC9_147224</name>
</gene>
<name>A0A645EFA6_9ZZZZ</name>
<evidence type="ECO:0000313" key="3">
    <source>
        <dbReference type="EMBL" id="MPN00030.1"/>
    </source>
</evidence>
<dbReference type="EMBL" id="VSSQ01046078">
    <property type="protein sequence ID" value="MPN00030.1"/>
    <property type="molecule type" value="Genomic_DNA"/>
</dbReference>
<sequence length="132" mass="15211">MLVSVNREMGVTILISSHILDELAKFATTYGIIKDGLVLREFTREELEHENRSGIEVESPQIEAVESLLREKMHLVDMQRTAEGNLMIRDGVERYGDISRLLFDRGIYVSQFSVRRESLENYFMRMTGGGRI</sequence>
<accession>A0A645EFA6</accession>
<proteinExistence type="inferred from homology"/>
<dbReference type="AlphaFoldDB" id="A0A645EFA6"/>
<comment type="similarity">
    <text evidence="1">Belongs to the ABC transporter superfamily.</text>
</comment>
<reference evidence="3" key="1">
    <citation type="submission" date="2019-08" db="EMBL/GenBank/DDBJ databases">
        <authorList>
            <person name="Kucharzyk K."/>
            <person name="Murdoch R.W."/>
            <person name="Higgins S."/>
            <person name="Loffler F."/>
        </authorList>
    </citation>
    <scope>NUCLEOTIDE SEQUENCE</scope>
</reference>
<keyword evidence="2" id="KW-0813">Transport</keyword>
<evidence type="ECO:0000256" key="2">
    <source>
        <dbReference type="ARBA" id="ARBA00022448"/>
    </source>
</evidence>
<dbReference type="PANTHER" id="PTHR43335:SF8">
    <property type="entry name" value="ABC TRANSPORTER, ATP-BINDING PROTEIN"/>
    <property type="match status" value="1"/>
</dbReference>
<evidence type="ECO:0000256" key="1">
    <source>
        <dbReference type="ARBA" id="ARBA00005417"/>
    </source>
</evidence>
<organism evidence="3">
    <name type="scientific">bioreactor metagenome</name>
    <dbReference type="NCBI Taxonomy" id="1076179"/>
    <lineage>
        <taxon>unclassified sequences</taxon>
        <taxon>metagenomes</taxon>
        <taxon>ecological metagenomes</taxon>
    </lineage>
</organism>
<comment type="caution">
    <text evidence="3">The sequence shown here is derived from an EMBL/GenBank/DDBJ whole genome shotgun (WGS) entry which is preliminary data.</text>
</comment>